<reference evidence="5 6" key="3">
    <citation type="submission" date="2017-10" db="EMBL/GenBank/DDBJ databases">
        <title>Consistent, comparative and evidence-based genome annotation and re-annotation for the closely-related species, Cryptosporidium parvum, C. hominis and C. tyzzeri.</title>
        <authorList>
            <person name="Baptista R.P."/>
            <person name="Li Y."/>
            <person name="Sateriale A."/>
            <person name="Striepen B."/>
            <person name="Kissinger J.C."/>
        </authorList>
    </citation>
    <scope>NUCLEOTIDE SEQUENCE [LARGE SCALE GENOMIC DNA]</scope>
    <source>
        <strain evidence="5">30976</strain>
    </source>
</reference>
<dbReference type="SUPFAM" id="SSF82895">
    <property type="entry name" value="TSP-1 type 1 repeat"/>
    <property type="match status" value="1"/>
</dbReference>
<feature type="signal peptide" evidence="3">
    <location>
        <begin position="1"/>
        <end position="27"/>
    </location>
</feature>
<proteinExistence type="predicted"/>
<dbReference type="Pfam" id="PF00090">
    <property type="entry name" value="TSP_1"/>
    <property type="match status" value="1"/>
</dbReference>
<dbReference type="Proteomes" id="UP000199752">
    <property type="component" value="Chromosome 6"/>
</dbReference>
<dbReference type="GO" id="GO:0030198">
    <property type="term" value="P:extracellular matrix organization"/>
    <property type="evidence" value="ECO:0007669"/>
    <property type="project" value="TreeGrafter"/>
</dbReference>
<evidence type="ECO:0000256" key="2">
    <source>
        <dbReference type="ARBA" id="ARBA00022525"/>
    </source>
</evidence>
<dbReference type="Proteomes" id="UP001429100">
    <property type="component" value="Unassembled WGS sequence"/>
</dbReference>
<evidence type="ECO:0000256" key="1">
    <source>
        <dbReference type="ARBA" id="ARBA00004613"/>
    </source>
</evidence>
<dbReference type="GO" id="GO:0005576">
    <property type="term" value="C:extracellular region"/>
    <property type="evidence" value="ECO:0007669"/>
    <property type="project" value="UniProtKB-SubCell"/>
</dbReference>
<reference evidence="5 6" key="1">
    <citation type="submission" date="2014-11" db="EMBL/GenBank/DDBJ databases">
        <title>Comparative genomic analysis of Cryptosporidium hominis reveals occurrence of genetic recombination in virulent subtypes.</title>
        <authorList>
            <person name="Guo Y."/>
            <person name="Tang K."/>
            <person name="Frace M."/>
            <person name="Li N."/>
            <person name="Roellig D.M."/>
            <person name="Sammons S."/>
            <person name="Knipe K."/>
            <person name="Rowe L."/>
            <person name="Feng Y."/>
            <person name="Xiao L."/>
        </authorList>
    </citation>
    <scope>NUCLEOTIDE SEQUENCE [LARGE SCALE GENOMIC DNA]</scope>
    <source>
        <strain evidence="5">30976</strain>
    </source>
</reference>
<dbReference type="EMBL" id="JTAI01000007">
    <property type="protein sequence ID" value="PPS97758.1"/>
    <property type="molecule type" value="Genomic_DNA"/>
</dbReference>
<dbReference type="VEuPathDB" id="CryptoDB:Chro.60203"/>
<reference evidence="4" key="2">
    <citation type="submission" date="2015-08" db="EMBL/GenBank/DDBJ databases">
        <authorList>
            <person name="Babu N.S."/>
            <person name="Beckwith C.J."/>
            <person name="Beseler K.G."/>
            <person name="Brison A."/>
            <person name="Carone J.V."/>
            <person name="Caskin T.P."/>
            <person name="Diamond M."/>
            <person name="Durham M.E."/>
            <person name="Foxe J.M."/>
            <person name="Go M."/>
            <person name="Henderson B.A."/>
            <person name="Jones I.B."/>
            <person name="McGettigan J.A."/>
            <person name="Micheletti S.J."/>
            <person name="Nasrallah M.E."/>
            <person name="Ortiz D."/>
            <person name="Piller C.R."/>
            <person name="Privatt S.R."/>
            <person name="Schneider S.L."/>
            <person name="Sharp S."/>
            <person name="Smith T.C."/>
            <person name="Stanton J.D."/>
            <person name="Ullery H.E."/>
            <person name="Wilson R.J."/>
            <person name="Serrano M.G."/>
            <person name="Buck G."/>
            <person name="Lee V."/>
            <person name="Wang Y."/>
            <person name="Carvalho R."/>
            <person name="Voegtly L."/>
            <person name="Shi R."/>
            <person name="Duckworth R."/>
            <person name="Johnson A."/>
            <person name="Loviza R."/>
            <person name="Walstead R."/>
            <person name="Shah Z."/>
            <person name="Kiflezghi M."/>
            <person name="Wade K."/>
            <person name="Ball S.L."/>
            <person name="Bradley K.W."/>
            <person name="Asai D.J."/>
            <person name="Bowman C.A."/>
            <person name="Russell D.A."/>
            <person name="Pope W.H."/>
            <person name="Jacobs-Sera D."/>
            <person name="Hendrix R.W."/>
            <person name="Hatfull G.F."/>
        </authorList>
    </citation>
    <scope>NUCLEOTIDE SEQUENCE [LARGE SCALE GENOMIC DNA]</scope>
</reference>
<evidence type="ECO:0000313" key="5">
    <source>
        <dbReference type="EMBL" id="PPS97758.1"/>
    </source>
</evidence>
<dbReference type="VEuPathDB" id="CryptoDB:CHUDEA6_1660"/>
<dbReference type="GO" id="GO:0006508">
    <property type="term" value="P:proteolysis"/>
    <property type="evidence" value="ECO:0007669"/>
    <property type="project" value="TreeGrafter"/>
</dbReference>
<feature type="chain" id="PRO_5006627827" evidence="3">
    <location>
        <begin position="28"/>
        <end position="1126"/>
    </location>
</feature>
<dbReference type="GO" id="GO:0004222">
    <property type="term" value="F:metalloendopeptidase activity"/>
    <property type="evidence" value="ECO:0007669"/>
    <property type="project" value="TreeGrafter"/>
</dbReference>
<protein>
    <submittedName>
        <fullName evidence="5">Thrombospondin type-1 (TSP1) repeat containing protein</fullName>
    </submittedName>
</protein>
<evidence type="ECO:0000256" key="3">
    <source>
        <dbReference type="SAM" id="SignalP"/>
    </source>
</evidence>
<dbReference type="PANTHER" id="PTHR13723:SF281">
    <property type="entry name" value="PAPILIN"/>
    <property type="match status" value="1"/>
</dbReference>
<dbReference type="InterPro" id="IPR000884">
    <property type="entry name" value="TSP1_rpt"/>
</dbReference>
<sequence length="1126" mass="129401">MSGVFNKFVICSFLVIFLCLGPEHVEFHLVNGNKVDLNQIEGNGRFEVENRKLIKSNNQINDDINATTKYSDYNGYNLPENSSALADRELKFNGFNITKHENRELYIDSNGSISSINNNSETNFLNGEIPNNSNEFPIKSIGKEHVISEHFDNHANSQYGDNHENFTNITGKEVNYNNFNISNNEQIRLDTLQAINNSFNVLTVDFSTIYDDLTFEPNLKSNVEYTIFNTSNIEVKKKIAKEIKTNNDGNFVVNLEDYSSYGFVTWIKPVESNSTKVILQSNSGIMPNMKIKLLEKLFPRRNFTNDELDVIILSESRNEIRPYGYRGSPMILTQFIENIDLNNESEDIFSFIETIETLNQTSYLKNSNNSLQILDNTGNNTAFEFWNNSFLLHDNPDILSINCNYYNEWSSWSACTNECGWGIQTRGRRINANLIDKSFQLSDFEISEMLRKCKVQVQTQGCMSKIGCCEYQSPKENLWKNCTATCDKHGTEEQTVELISNKKGKVKDSKCENKKILKRKCLRLLGDKCKTCETTEWSKWSSCNNENGDFIQKRTRELTNGNCTYSQTKLEERRICEKIPLFSTSPITNNVNNSTKQKFLISSENLNDKETIHEVKECELQKSEMKYNLIEGACECPNGVSFCDNTVIENDKTSWESHLKEICGKKTDAFSEKNLMIMAKGKRLYNCKTKNWEKYTTTPLDSDCKNTYILCKLESNCMVSSWSDWSGCSSPCKSSTNDLDSTAIFSTRFKTRKVISGECKEHSLFMEEECLDIKECPQTKYKLSIDKTSKELTNLLYSEDIKSHIKKTFTKLQMYNVQDDSVSNIMKNLFNNVRDIIIRNSEYIYELNFNFNVYGGDGNYHIQSYISFILSKYNFDDIELVKDIIIWVTIPTDENKEILYEKLSKNDREIIGSNKDETNEFLENLFPSKLSSIKNETEQNSSIQTGDVLTKNFSSSNNTNLNIENSQAVGNFNSEKESEIFSKIINPELLFKLIQTAILKNTNCKPIEINKQNFNESNSETKCVCPLGYTLCSSIDYHFGNHISTFDKSRKIEIRTPEGVFSDNFVLNQGGIFEQVYEEDKEKYCNKPGAKAMCSSNSELLDTLKHFEIKDLYSMFVRFQSAEESS</sequence>
<keyword evidence="3" id="KW-0732">Signal</keyword>
<dbReference type="SMART" id="SM00209">
    <property type="entry name" value="TSP1"/>
    <property type="match status" value="3"/>
</dbReference>
<dbReference type="VEuPathDB" id="CryptoDB:ChTU502y2012_406g0555"/>
<dbReference type="VEuPathDB" id="CryptoDB:GY17_00000170"/>
<accession>A0A0S4THL2</accession>
<keyword evidence="2" id="KW-0964">Secreted</keyword>
<keyword evidence="6" id="KW-1185">Reference proteome</keyword>
<dbReference type="PANTHER" id="PTHR13723">
    <property type="entry name" value="ADAMTS A DISINTEGRIN AND METALLOPROTEASE WITH THROMBOSPONDIN MOTIFS PROTEASE"/>
    <property type="match status" value="1"/>
</dbReference>
<evidence type="ECO:0000313" key="4">
    <source>
        <dbReference type="EMBL" id="CUV06591.1"/>
    </source>
</evidence>
<evidence type="ECO:0000313" key="6">
    <source>
        <dbReference type="Proteomes" id="UP001429100"/>
    </source>
</evidence>
<dbReference type="GO" id="GO:0031012">
    <property type="term" value="C:extracellular matrix"/>
    <property type="evidence" value="ECO:0007669"/>
    <property type="project" value="TreeGrafter"/>
</dbReference>
<name>A0A0S4THL2_CRYHO</name>
<dbReference type="Gene3D" id="2.20.100.10">
    <property type="entry name" value="Thrombospondin type-1 (TSP1) repeat"/>
    <property type="match status" value="1"/>
</dbReference>
<dbReference type="InterPro" id="IPR036383">
    <property type="entry name" value="TSP1_rpt_sf"/>
</dbReference>
<dbReference type="InterPro" id="IPR050439">
    <property type="entry name" value="ADAMTS_ADAMTS-like"/>
</dbReference>
<organism evidence="4">
    <name type="scientific">Cryptosporidium hominis</name>
    <dbReference type="NCBI Taxonomy" id="237895"/>
    <lineage>
        <taxon>Eukaryota</taxon>
        <taxon>Sar</taxon>
        <taxon>Alveolata</taxon>
        <taxon>Apicomplexa</taxon>
        <taxon>Conoidasida</taxon>
        <taxon>Coccidia</taxon>
        <taxon>Eucoccidiorida</taxon>
        <taxon>Eimeriorina</taxon>
        <taxon>Cryptosporidiidae</taxon>
        <taxon>Cryptosporidium</taxon>
    </lineage>
</organism>
<gene>
    <name evidence="4" type="ORF">CHUDEA6_1660</name>
    <name evidence="5" type="ORF">GY17_00000170</name>
</gene>
<dbReference type="EMBL" id="LN877952">
    <property type="protein sequence ID" value="CUV06591.1"/>
    <property type="molecule type" value="Genomic_DNA"/>
</dbReference>
<comment type="subcellular location">
    <subcellularLocation>
        <location evidence="1">Secreted</location>
    </subcellularLocation>
</comment>
<dbReference type="AlphaFoldDB" id="A0A0S4THL2"/>